<gene>
    <name evidence="13" type="ORF">GM50_22240</name>
</gene>
<keyword evidence="6" id="KW-0067">ATP-binding</keyword>
<dbReference type="FunFam" id="3.40.50.620:FF:000008">
    <property type="entry name" value="Tyrosine--tRNA ligase"/>
    <property type="match status" value="1"/>
</dbReference>
<dbReference type="InterPro" id="IPR024088">
    <property type="entry name" value="Tyr-tRNA-ligase_bac-type"/>
</dbReference>
<evidence type="ECO:0000256" key="11">
    <source>
        <dbReference type="ARBA" id="ARBA00048248"/>
    </source>
</evidence>
<dbReference type="InterPro" id="IPR014729">
    <property type="entry name" value="Rossmann-like_a/b/a_fold"/>
</dbReference>
<dbReference type="GO" id="GO:0006437">
    <property type="term" value="P:tyrosyl-tRNA aminoacylation"/>
    <property type="evidence" value="ECO:0007669"/>
    <property type="project" value="InterPro"/>
</dbReference>
<dbReference type="PROSITE" id="PS00178">
    <property type="entry name" value="AA_TRNA_LIGASE_I"/>
    <property type="match status" value="1"/>
</dbReference>
<comment type="caution">
    <text evidence="13">The sequence shown here is derived from an EMBL/GenBank/DDBJ whole genome shotgun (WGS) entry which is preliminary data.</text>
</comment>
<dbReference type="PANTHER" id="PTHR11766">
    <property type="entry name" value="TYROSYL-TRNA SYNTHETASE"/>
    <property type="match status" value="1"/>
</dbReference>
<comment type="subcellular location">
    <subcellularLocation>
        <location evidence="1">Cytoplasm</location>
    </subcellularLocation>
</comment>
<evidence type="ECO:0000256" key="5">
    <source>
        <dbReference type="ARBA" id="ARBA00022741"/>
    </source>
</evidence>
<organism evidence="13">
    <name type="scientific">freshwater metagenome</name>
    <dbReference type="NCBI Taxonomy" id="449393"/>
    <lineage>
        <taxon>unclassified sequences</taxon>
        <taxon>metagenomes</taxon>
        <taxon>ecological metagenomes</taxon>
    </lineage>
</organism>
<keyword evidence="5" id="KW-0547">Nucleotide-binding</keyword>
<evidence type="ECO:0000256" key="3">
    <source>
        <dbReference type="ARBA" id="ARBA00022490"/>
    </source>
</evidence>
<dbReference type="InterPro" id="IPR002307">
    <property type="entry name" value="Tyr-tRNA-ligase"/>
</dbReference>
<dbReference type="Gene3D" id="3.10.290.10">
    <property type="entry name" value="RNA-binding S4 domain"/>
    <property type="match status" value="1"/>
</dbReference>
<dbReference type="EC" id="6.1.1.1" evidence="2"/>
<sequence length="421" mass="46505">MSQFLDDLRWRGLIAQTTDEKELAAALEKPITLYIGFDPTAPSIHVGNLVVLLVLRRFQLAGHHPIALVGGATGLVGDPSGRNEERSLNSSEMVEQWVNRIKFQVSSVLDFKVAANPAVVVNNLDWTSPLSAIEFLRDLGKHFSVNQMLSKDSVANRLEGGISYTEFSYQVLQAFDYLELYRRNKCTLQLGGSDQWGNIVAGLDLIRRVEGGSGHAFTVPLLTKADGTKFGKTAGGSVWLDPEMTSPYAFFQYWLNSDDKDVINFLKVFSFKSRQEIEELEREHNENPGARNAHRSLARELTALIHGEETSARVEEAAKALFGQGDLNSLDEKTLASAISELPRVQISANDEIPTWVDLLAAAGVVDSKSAARRIVKEGGAYLNNEKISGEDFHLEKSHFLCGKYAVLRKGKRDLAAVELS</sequence>
<dbReference type="GO" id="GO:0042802">
    <property type="term" value="F:identical protein binding"/>
    <property type="evidence" value="ECO:0007669"/>
    <property type="project" value="UniProtKB-ARBA"/>
</dbReference>
<dbReference type="PRINTS" id="PR01040">
    <property type="entry name" value="TRNASYNTHTYR"/>
</dbReference>
<evidence type="ECO:0000256" key="1">
    <source>
        <dbReference type="ARBA" id="ARBA00004496"/>
    </source>
</evidence>
<dbReference type="HAMAP" id="MF_02006">
    <property type="entry name" value="Tyr_tRNA_synth_type1"/>
    <property type="match status" value="1"/>
</dbReference>
<evidence type="ECO:0000256" key="10">
    <source>
        <dbReference type="ARBA" id="ARBA00033323"/>
    </source>
</evidence>
<dbReference type="FunFam" id="1.10.240.10:FF:000001">
    <property type="entry name" value="Tyrosine--tRNA ligase"/>
    <property type="match status" value="1"/>
</dbReference>
<keyword evidence="4" id="KW-0436">Ligase</keyword>
<evidence type="ECO:0000259" key="12">
    <source>
        <dbReference type="Pfam" id="PF22421"/>
    </source>
</evidence>
<dbReference type="Gene3D" id="3.40.50.620">
    <property type="entry name" value="HUPs"/>
    <property type="match status" value="1"/>
</dbReference>
<dbReference type="CDD" id="cd00805">
    <property type="entry name" value="TyrRS_core"/>
    <property type="match status" value="1"/>
</dbReference>
<keyword evidence="7" id="KW-0694">RNA-binding</keyword>
<dbReference type="PROSITE" id="PS50889">
    <property type="entry name" value="S4"/>
    <property type="match status" value="1"/>
</dbReference>
<dbReference type="Pfam" id="PF22421">
    <property type="entry name" value="SYY_C-terminal"/>
    <property type="match status" value="1"/>
</dbReference>
<dbReference type="GO" id="GO:0003723">
    <property type="term" value="F:RNA binding"/>
    <property type="evidence" value="ECO:0007669"/>
    <property type="project" value="UniProtKB-KW"/>
</dbReference>
<keyword evidence="8" id="KW-0648">Protein biosynthesis</keyword>
<reference evidence="13" key="1">
    <citation type="submission" date="2014-05" db="EMBL/GenBank/DDBJ databases">
        <title>Key roles for freshwater Actinobacteria revealed by deep metagenomic sequencing.</title>
        <authorList>
            <person name="Ghai R."/>
            <person name="Mizuno C.M."/>
            <person name="Picazo A."/>
            <person name="Camacho A."/>
            <person name="Rodriguez-Valera F."/>
        </authorList>
    </citation>
    <scope>NUCLEOTIDE SEQUENCE</scope>
</reference>
<evidence type="ECO:0000313" key="13">
    <source>
        <dbReference type="EMBL" id="KGA13462.1"/>
    </source>
</evidence>
<dbReference type="GO" id="GO:0005524">
    <property type="term" value="F:ATP binding"/>
    <property type="evidence" value="ECO:0007669"/>
    <property type="project" value="UniProtKB-KW"/>
</dbReference>
<dbReference type="EMBL" id="JNSK01000167">
    <property type="protein sequence ID" value="KGA13462.1"/>
    <property type="molecule type" value="Genomic_DNA"/>
</dbReference>
<dbReference type="NCBIfam" id="TIGR00234">
    <property type="entry name" value="tyrS"/>
    <property type="match status" value="1"/>
</dbReference>
<dbReference type="FunFam" id="3.10.290.10:FF:000014">
    <property type="entry name" value="Tyrosine--tRNA ligase"/>
    <property type="match status" value="1"/>
</dbReference>
<dbReference type="InterPro" id="IPR002305">
    <property type="entry name" value="aa-tRNA-synth_Ic"/>
</dbReference>
<comment type="catalytic activity">
    <reaction evidence="11">
        <text>tRNA(Tyr) + L-tyrosine + ATP = L-tyrosyl-tRNA(Tyr) + AMP + diphosphate + H(+)</text>
        <dbReference type="Rhea" id="RHEA:10220"/>
        <dbReference type="Rhea" id="RHEA-COMP:9706"/>
        <dbReference type="Rhea" id="RHEA-COMP:9707"/>
        <dbReference type="ChEBI" id="CHEBI:15378"/>
        <dbReference type="ChEBI" id="CHEBI:30616"/>
        <dbReference type="ChEBI" id="CHEBI:33019"/>
        <dbReference type="ChEBI" id="CHEBI:58315"/>
        <dbReference type="ChEBI" id="CHEBI:78442"/>
        <dbReference type="ChEBI" id="CHEBI:78536"/>
        <dbReference type="ChEBI" id="CHEBI:456215"/>
        <dbReference type="EC" id="6.1.1.1"/>
    </reaction>
</comment>
<evidence type="ECO:0000256" key="7">
    <source>
        <dbReference type="ARBA" id="ARBA00022884"/>
    </source>
</evidence>
<evidence type="ECO:0000256" key="9">
    <source>
        <dbReference type="ARBA" id="ARBA00023146"/>
    </source>
</evidence>
<dbReference type="InterPro" id="IPR001412">
    <property type="entry name" value="aa-tRNA-synth_I_CS"/>
</dbReference>
<dbReference type="GO" id="GO:0004831">
    <property type="term" value="F:tyrosine-tRNA ligase activity"/>
    <property type="evidence" value="ECO:0007669"/>
    <property type="project" value="UniProtKB-EC"/>
</dbReference>
<keyword evidence="9 13" id="KW-0030">Aminoacyl-tRNA synthetase</keyword>
<protein>
    <recommendedName>
        <fullName evidence="2">tyrosine--tRNA ligase</fullName>
        <ecNumber evidence="2">6.1.1.1</ecNumber>
    </recommendedName>
    <alternativeName>
        <fullName evidence="10">Tyrosyl-tRNA synthetase</fullName>
    </alternativeName>
</protein>
<dbReference type="InterPro" id="IPR036986">
    <property type="entry name" value="S4_RNA-bd_sf"/>
</dbReference>
<dbReference type="GO" id="GO:0005829">
    <property type="term" value="C:cytosol"/>
    <property type="evidence" value="ECO:0007669"/>
    <property type="project" value="TreeGrafter"/>
</dbReference>
<dbReference type="SUPFAM" id="SSF55174">
    <property type="entry name" value="Alpha-L RNA-binding motif"/>
    <property type="match status" value="1"/>
</dbReference>
<dbReference type="SUPFAM" id="SSF52374">
    <property type="entry name" value="Nucleotidylyl transferase"/>
    <property type="match status" value="1"/>
</dbReference>
<evidence type="ECO:0000256" key="4">
    <source>
        <dbReference type="ARBA" id="ARBA00022598"/>
    </source>
</evidence>
<evidence type="ECO:0000256" key="8">
    <source>
        <dbReference type="ARBA" id="ARBA00022917"/>
    </source>
</evidence>
<feature type="domain" description="Tyrosine--tRNA ligase SYY-like C-terminal" evidence="12">
    <location>
        <begin position="337"/>
        <end position="414"/>
    </location>
</feature>
<dbReference type="AlphaFoldDB" id="A0A094PQX3"/>
<evidence type="ECO:0000256" key="2">
    <source>
        <dbReference type="ARBA" id="ARBA00013160"/>
    </source>
</evidence>
<dbReference type="InterPro" id="IPR054608">
    <property type="entry name" value="SYY-like_C"/>
</dbReference>
<dbReference type="Gene3D" id="1.10.240.10">
    <property type="entry name" value="Tyrosyl-Transfer RNA Synthetase"/>
    <property type="match status" value="1"/>
</dbReference>
<accession>A0A094PQX3</accession>
<proteinExistence type="inferred from homology"/>
<evidence type="ECO:0000256" key="6">
    <source>
        <dbReference type="ARBA" id="ARBA00022840"/>
    </source>
</evidence>
<keyword evidence="3" id="KW-0963">Cytoplasm</keyword>
<name>A0A094PQX3_9ZZZZ</name>
<dbReference type="PANTHER" id="PTHR11766:SF0">
    <property type="entry name" value="TYROSINE--TRNA LIGASE, MITOCHONDRIAL"/>
    <property type="match status" value="1"/>
</dbReference>
<dbReference type="Pfam" id="PF00579">
    <property type="entry name" value="tRNA-synt_1b"/>
    <property type="match status" value="1"/>
</dbReference>
<dbReference type="InterPro" id="IPR024107">
    <property type="entry name" value="Tyr-tRNA-ligase_bac_1"/>
</dbReference>